<proteinExistence type="predicted"/>
<evidence type="ECO:0000313" key="7">
    <source>
        <dbReference type="EMBL" id="OWA53153.1"/>
    </source>
</evidence>
<keyword evidence="5" id="KW-0675">Receptor</keyword>
<comment type="caution">
    <text evidence="7">The sequence shown here is derived from an EMBL/GenBank/DDBJ whole genome shotgun (WGS) entry which is preliminary data.</text>
</comment>
<dbReference type="GO" id="GO:0038023">
    <property type="term" value="F:signaling receptor activity"/>
    <property type="evidence" value="ECO:0007669"/>
    <property type="project" value="UniProtKB-ARBA"/>
</dbReference>
<reference evidence="8" key="1">
    <citation type="submission" date="2017-01" db="EMBL/GenBank/DDBJ databases">
        <title>Comparative genomics of anhydrobiosis in the tardigrade Hypsibius dujardini.</title>
        <authorList>
            <person name="Yoshida Y."/>
            <person name="Koutsovoulos G."/>
            <person name="Laetsch D."/>
            <person name="Stevens L."/>
            <person name="Kumar S."/>
            <person name="Horikawa D."/>
            <person name="Ishino K."/>
            <person name="Komine S."/>
            <person name="Tomita M."/>
            <person name="Blaxter M."/>
            <person name="Arakawa K."/>
        </authorList>
    </citation>
    <scope>NUCLEOTIDE SEQUENCE [LARGE SCALE GENOMIC DNA]</scope>
    <source>
        <strain evidence="8">Z151</strain>
    </source>
</reference>
<dbReference type="GO" id="GO:0051606">
    <property type="term" value="P:detection of stimulus"/>
    <property type="evidence" value="ECO:0007669"/>
    <property type="project" value="UniProtKB-ARBA"/>
</dbReference>
<evidence type="ECO:0000256" key="6">
    <source>
        <dbReference type="SAM" id="Phobius"/>
    </source>
</evidence>
<evidence type="ECO:0008006" key="9">
    <source>
        <dbReference type="Google" id="ProtNLM"/>
    </source>
</evidence>
<evidence type="ECO:0000256" key="1">
    <source>
        <dbReference type="ARBA" id="ARBA00004141"/>
    </source>
</evidence>
<keyword evidence="3 6" id="KW-1133">Transmembrane helix</keyword>
<sequence length="87" mass="9677">MILENPNLDVDLEKHIHRSLQRLRDAPVTLTGWGLVSMNRSFILSVLGVLATYLVVVVQMSSNTGHSPQMECSCDIYGHESYSPSAF</sequence>
<dbReference type="Proteomes" id="UP000192578">
    <property type="component" value="Unassembled WGS sequence"/>
</dbReference>
<keyword evidence="8" id="KW-1185">Reference proteome</keyword>
<accession>A0A9X6NI83</accession>
<dbReference type="OrthoDB" id="5800391at2759"/>
<dbReference type="Pfam" id="PF08395">
    <property type="entry name" value="7tm_7"/>
    <property type="match status" value="1"/>
</dbReference>
<evidence type="ECO:0000256" key="3">
    <source>
        <dbReference type="ARBA" id="ARBA00022989"/>
    </source>
</evidence>
<evidence type="ECO:0000313" key="8">
    <source>
        <dbReference type="Proteomes" id="UP000192578"/>
    </source>
</evidence>
<keyword evidence="2 6" id="KW-0812">Transmembrane</keyword>
<keyword evidence="4 6" id="KW-0472">Membrane</keyword>
<protein>
    <recommendedName>
        <fullName evidence="9">Gustatory receptor</fullName>
    </recommendedName>
</protein>
<organism evidence="7 8">
    <name type="scientific">Hypsibius exemplaris</name>
    <name type="common">Freshwater tardigrade</name>
    <dbReference type="NCBI Taxonomy" id="2072580"/>
    <lineage>
        <taxon>Eukaryota</taxon>
        <taxon>Metazoa</taxon>
        <taxon>Ecdysozoa</taxon>
        <taxon>Tardigrada</taxon>
        <taxon>Eutardigrada</taxon>
        <taxon>Parachela</taxon>
        <taxon>Hypsibioidea</taxon>
        <taxon>Hypsibiidae</taxon>
        <taxon>Hypsibius</taxon>
    </lineage>
</organism>
<name>A0A9X6NI83_HYPEX</name>
<evidence type="ECO:0000256" key="4">
    <source>
        <dbReference type="ARBA" id="ARBA00023136"/>
    </source>
</evidence>
<dbReference type="EMBL" id="MTYJ01000305">
    <property type="protein sequence ID" value="OWA53153.1"/>
    <property type="molecule type" value="Genomic_DNA"/>
</dbReference>
<dbReference type="GO" id="GO:0050909">
    <property type="term" value="P:sensory perception of taste"/>
    <property type="evidence" value="ECO:0007669"/>
    <property type="project" value="InterPro"/>
</dbReference>
<evidence type="ECO:0000256" key="2">
    <source>
        <dbReference type="ARBA" id="ARBA00022692"/>
    </source>
</evidence>
<dbReference type="PANTHER" id="PTHR21421:SF29">
    <property type="entry name" value="GUSTATORY RECEPTOR 5A FOR TREHALOSE-RELATED"/>
    <property type="match status" value="1"/>
</dbReference>
<gene>
    <name evidence="7" type="ORF">BV898_17587</name>
</gene>
<comment type="subcellular location">
    <subcellularLocation>
        <location evidence="1">Membrane</location>
        <topology evidence="1">Multi-pass membrane protein</topology>
    </subcellularLocation>
</comment>
<dbReference type="GO" id="GO:0016020">
    <property type="term" value="C:membrane"/>
    <property type="evidence" value="ECO:0007669"/>
    <property type="project" value="UniProtKB-SubCell"/>
</dbReference>
<dbReference type="AlphaFoldDB" id="A0A9X6NI83"/>
<feature type="transmembrane region" description="Helical" evidence="6">
    <location>
        <begin position="42"/>
        <end position="60"/>
    </location>
</feature>
<dbReference type="PANTHER" id="PTHR21421">
    <property type="entry name" value="GUSTATORY RECEPTOR"/>
    <property type="match status" value="1"/>
</dbReference>
<evidence type="ECO:0000256" key="5">
    <source>
        <dbReference type="ARBA" id="ARBA00023170"/>
    </source>
</evidence>
<dbReference type="InterPro" id="IPR013604">
    <property type="entry name" value="7TM_chemorcpt"/>
</dbReference>